<organism evidence="1">
    <name type="scientific">Anguilla anguilla</name>
    <name type="common">European freshwater eel</name>
    <name type="synonym">Muraena anguilla</name>
    <dbReference type="NCBI Taxonomy" id="7936"/>
    <lineage>
        <taxon>Eukaryota</taxon>
        <taxon>Metazoa</taxon>
        <taxon>Chordata</taxon>
        <taxon>Craniata</taxon>
        <taxon>Vertebrata</taxon>
        <taxon>Euteleostomi</taxon>
        <taxon>Actinopterygii</taxon>
        <taxon>Neopterygii</taxon>
        <taxon>Teleostei</taxon>
        <taxon>Anguilliformes</taxon>
        <taxon>Anguillidae</taxon>
        <taxon>Anguilla</taxon>
    </lineage>
</organism>
<proteinExistence type="predicted"/>
<protein>
    <submittedName>
        <fullName evidence="1">Uncharacterized protein</fullName>
    </submittedName>
</protein>
<reference evidence="1" key="1">
    <citation type="submission" date="2014-11" db="EMBL/GenBank/DDBJ databases">
        <authorList>
            <person name="Amaro Gonzalez C."/>
        </authorList>
    </citation>
    <scope>NUCLEOTIDE SEQUENCE</scope>
</reference>
<dbReference type="AlphaFoldDB" id="A0A0E9WVZ8"/>
<name>A0A0E9WVZ8_ANGAN</name>
<reference evidence="1" key="2">
    <citation type="journal article" date="2015" name="Fish Shellfish Immunol.">
        <title>Early steps in the European eel (Anguilla anguilla)-Vibrio vulnificus interaction in the gills: Role of the RtxA13 toxin.</title>
        <authorList>
            <person name="Callol A."/>
            <person name="Pajuelo D."/>
            <person name="Ebbesson L."/>
            <person name="Teles M."/>
            <person name="MacKenzie S."/>
            <person name="Amaro C."/>
        </authorList>
    </citation>
    <scope>NUCLEOTIDE SEQUENCE</scope>
</reference>
<evidence type="ECO:0000313" key="1">
    <source>
        <dbReference type="EMBL" id="JAH94612.1"/>
    </source>
</evidence>
<dbReference type="EMBL" id="GBXM01013965">
    <property type="protein sequence ID" value="JAH94612.1"/>
    <property type="molecule type" value="Transcribed_RNA"/>
</dbReference>
<sequence length="54" mass="6252">MFSLTAVSVQFPLVVFGGGNVDKIHNFFPRALKLFSRLLYYNNFLFFLSFWGQG</sequence>
<accession>A0A0E9WVZ8</accession>